<dbReference type="EMBL" id="BRYB01001585">
    <property type="protein sequence ID" value="GMI29046.1"/>
    <property type="molecule type" value="Genomic_DNA"/>
</dbReference>
<proteinExistence type="predicted"/>
<evidence type="ECO:0000313" key="2">
    <source>
        <dbReference type="Proteomes" id="UP001165060"/>
    </source>
</evidence>
<dbReference type="Proteomes" id="UP001165060">
    <property type="component" value="Unassembled WGS sequence"/>
</dbReference>
<reference evidence="1 2" key="1">
    <citation type="journal article" date="2023" name="Commun. Biol.">
        <title>Genome analysis of Parmales, the sister group of diatoms, reveals the evolutionary specialization of diatoms from phago-mixotrophs to photoautotrophs.</title>
        <authorList>
            <person name="Ban H."/>
            <person name="Sato S."/>
            <person name="Yoshikawa S."/>
            <person name="Yamada K."/>
            <person name="Nakamura Y."/>
            <person name="Ichinomiya M."/>
            <person name="Sato N."/>
            <person name="Blanc-Mathieu R."/>
            <person name="Endo H."/>
            <person name="Kuwata A."/>
            <person name="Ogata H."/>
        </authorList>
    </citation>
    <scope>NUCLEOTIDE SEQUENCE [LARGE SCALE GENOMIC DNA]</scope>
</reference>
<gene>
    <name evidence="1" type="ORF">TeGR_g1541</name>
</gene>
<accession>A0ABQ6MM42</accession>
<feature type="non-terminal residue" evidence="1">
    <location>
        <position position="1"/>
    </location>
</feature>
<comment type="caution">
    <text evidence="1">The sequence shown here is derived from an EMBL/GenBank/DDBJ whole genome shotgun (WGS) entry which is preliminary data.</text>
</comment>
<organism evidence="1 2">
    <name type="scientific">Tetraparma gracilis</name>
    <dbReference type="NCBI Taxonomy" id="2962635"/>
    <lineage>
        <taxon>Eukaryota</taxon>
        <taxon>Sar</taxon>
        <taxon>Stramenopiles</taxon>
        <taxon>Ochrophyta</taxon>
        <taxon>Bolidophyceae</taxon>
        <taxon>Parmales</taxon>
        <taxon>Triparmaceae</taxon>
        <taxon>Tetraparma</taxon>
    </lineage>
</organism>
<sequence length="382" mass="39731">RLTFAVHDYSAVSTPSDLDPAAADRLDAVVASLAALSASLDAAAAEHPAELRAAAAFLTSLAKGSLPEGYEAALCAAVPRWPRGRVRHAARFLGSELSLASRGERRSPLRVRLGELAGAAVRYRLRSLFNPVPPSYTTPSKRHPPPDNSACRSRVHELLCMQAPPGLSGRDSAAADGSVSSVLNAALRHVHAYWGALPLLRSAAGDPEADMSLPSEGGAPGEALGEERLEEVLADVELAHAALAGARAGRFIEDLLGWTGVDEAIGEYGGWAKAQASARVVAGAGLADIAADEAHFALLGDVPLLRERLARGAAEADARGNAAQRWLNGAWKRHGCGKASAGALRRNPGVAALRAALVEGNAALVYPGLAVPEEESEEEYGE</sequence>
<keyword evidence="2" id="KW-1185">Reference proteome</keyword>
<evidence type="ECO:0000313" key="1">
    <source>
        <dbReference type="EMBL" id="GMI29046.1"/>
    </source>
</evidence>
<protein>
    <submittedName>
        <fullName evidence="1">Uncharacterized protein</fullName>
    </submittedName>
</protein>
<name>A0ABQ6MM42_9STRA</name>